<dbReference type="Gene3D" id="3.40.250.10">
    <property type="entry name" value="Rhodanese-like domain"/>
    <property type="match status" value="1"/>
</dbReference>
<comment type="caution">
    <text evidence="3">The sequence shown here is derived from an EMBL/GenBank/DDBJ whole genome shotgun (WGS) entry which is preliminary data.</text>
</comment>
<dbReference type="CDD" id="cd00158">
    <property type="entry name" value="RHOD"/>
    <property type="match status" value="1"/>
</dbReference>
<dbReference type="InterPro" id="IPR044690">
    <property type="entry name" value="CAS_plant"/>
</dbReference>
<organism evidence="3 4">
    <name type="scientific">Chlorella vulgaris</name>
    <name type="common">Green alga</name>
    <dbReference type="NCBI Taxonomy" id="3077"/>
    <lineage>
        <taxon>Eukaryota</taxon>
        <taxon>Viridiplantae</taxon>
        <taxon>Chlorophyta</taxon>
        <taxon>core chlorophytes</taxon>
        <taxon>Trebouxiophyceae</taxon>
        <taxon>Chlorellales</taxon>
        <taxon>Chlorellaceae</taxon>
        <taxon>Chlorella clade</taxon>
        <taxon>Chlorella</taxon>
    </lineage>
</organism>
<sequence>MASISAAMRLATPKPLPNTHVGYAVTRSAPCSRSRVGARSVCMASGVTSLAADTAHAVEVATLAEDASISSAVQAAEQAVEQVAAAAQEAGAGKVFAEAVSEAEAALKLAEQSSGNGDALALAFNEAGAAMNEASAAAASAGDVDLLAAVSAATAAIQGATSAALEASGVDAAAVAATAAAGAATATTLAQKSYNFLTTTEPSVLAYDALGAIAVAYFTPPLLKAGINAARGYAGDVLPTTALDNLASDPSAVLVDIRSAMSKATTGIPDLPDNDQLFELEYVNLEGSIDETMLRNSTGVEAEMTAVQIAGLKRAGTSKTLYLMDERGTGPAKEVAKQLRKRGFTRAFVVSGGSNAWIASKLSTRPWDMPALLPESAQSQGKTDDAAELPATA</sequence>
<reference evidence="3" key="1">
    <citation type="journal article" date="2019" name="Plant J.">
        <title>Chlorella vulgaris genome assembly and annotation reveals the molecular basis for metabolic acclimation to high light conditions.</title>
        <authorList>
            <person name="Cecchin M."/>
            <person name="Marcolungo L."/>
            <person name="Rossato M."/>
            <person name="Girolomoni L."/>
            <person name="Cosentino E."/>
            <person name="Cuine S."/>
            <person name="Li-Beisson Y."/>
            <person name="Delledonne M."/>
            <person name="Ballottari M."/>
        </authorList>
    </citation>
    <scope>NUCLEOTIDE SEQUENCE</scope>
    <source>
        <strain evidence="3">211/11P</strain>
    </source>
</reference>
<reference evidence="3" key="2">
    <citation type="submission" date="2020-11" db="EMBL/GenBank/DDBJ databases">
        <authorList>
            <person name="Cecchin M."/>
            <person name="Marcolungo L."/>
            <person name="Rossato M."/>
            <person name="Girolomoni L."/>
            <person name="Cosentino E."/>
            <person name="Cuine S."/>
            <person name="Li-Beisson Y."/>
            <person name="Delledonne M."/>
            <person name="Ballottari M."/>
        </authorList>
    </citation>
    <scope>NUCLEOTIDE SEQUENCE</scope>
    <source>
        <strain evidence="3">211/11P</strain>
        <tissue evidence="3">Whole cell</tissue>
    </source>
</reference>
<dbReference type="AlphaFoldDB" id="A0A9D4TZV5"/>
<dbReference type="GO" id="GO:0071277">
    <property type="term" value="P:cellular response to calcium ion"/>
    <property type="evidence" value="ECO:0007669"/>
    <property type="project" value="InterPro"/>
</dbReference>
<evidence type="ECO:0000259" key="2">
    <source>
        <dbReference type="PROSITE" id="PS50206"/>
    </source>
</evidence>
<proteinExistence type="predicted"/>
<gene>
    <name evidence="3" type="ORF">D9Q98_001327</name>
</gene>
<dbReference type="OrthoDB" id="551300at2759"/>
<feature type="region of interest" description="Disordered" evidence="1">
    <location>
        <begin position="370"/>
        <end position="393"/>
    </location>
</feature>
<dbReference type="InterPro" id="IPR036873">
    <property type="entry name" value="Rhodanese-like_dom_sf"/>
</dbReference>
<keyword evidence="4" id="KW-1185">Reference proteome</keyword>
<dbReference type="PANTHER" id="PTHR34209">
    <property type="entry name" value="RHODANESE/CELL CYCLE CONTROL PHOSPHATASE SUPERFAMILY PROTEIN"/>
    <property type="match status" value="1"/>
</dbReference>
<evidence type="ECO:0000256" key="1">
    <source>
        <dbReference type="SAM" id="MobiDB-lite"/>
    </source>
</evidence>
<dbReference type="InterPro" id="IPR001763">
    <property type="entry name" value="Rhodanese-like_dom"/>
</dbReference>
<dbReference type="GO" id="GO:0090333">
    <property type="term" value="P:regulation of stomatal closure"/>
    <property type="evidence" value="ECO:0007669"/>
    <property type="project" value="InterPro"/>
</dbReference>
<dbReference type="EMBL" id="SIDB01000001">
    <property type="protein sequence ID" value="KAI3438913.1"/>
    <property type="molecule type" value="Genomic_DNA"/>
</dbReference>
<protein>
    <recommendedName>
        <fullName evidence="2">Rhodanese domain-containing protein</fullName>
    </recommendedName>
</protein>
<evidence type="ECO:0000313" key="4">
    <source>
        <dbReference type="Proteomes" id="UP001055712"/>
    </source>
</evidence>
<name>A0A9D4TZV5_CHLVU</name>
<evidence type="ECO:0000313" key="3">
    <source>
        <dbReference type="EMBL" id="KAI3438913.1"/>
    </source>
</evidence>
<dbReference type="Proteomes" id="UP001055712">
    <property type="component" value="Unassembled WGS sequence"/>
</dbReference>
<accession>A0A9D4TZV5</accession>
<feature type="domain" description="Rhodanese" evidence="2">
    <location>
        <begin position="248"/>
        <end position="366"/>
    </location>
</feature>
<dbReference type="PANTHER" id="PTHR34209:SF1">
    <property type="entry name" value="CALCIUM SENSING RECEPTOR, CHLOROPLASTIC"/>
    <property type="match status" value="1"/>
</dbReference>
<dbReference type="GO" id="GO:0009704">
    <property type="term" value="P:de-etiolation"/>
    <property type="evidence" value="ECO:0007669"/>
    <property type="project" value="InterPro"/>
</dbReference>
<dbReference type="SUPFAM" id="SSF52821">
    <property type="entry name" value="Rhodanese/Cell cycle control phosphatase"/>
    <property type="match status" value="1"/>
</dbReference>
<dbReference type="PROSITE" id="PS50206">
    <property type="entry name" value="RHODANESE_3"/>
    <property type="match status" value="1"/>
</dbReference>